<comment type="caution">
    <text evidence="6">The sequence shown here is derived from an EMBL/GenBank/DDBJ whole genome shotgun (WGS) entry which is preliminary data.</text>
</comment>
<dbReference type="Gene3D" id="3.40.605.10">
    <property type="entry name" value="Aldehyde Dehydrogenase, Chain A, domain 1"/>
    <property type="match status" value="1"/>
</dbReference>
<dbReference type="GO" id="GO:0016620">
    <property type="term" value="F:oxidoreductase activity, acting on the aldehyde or oxo group of donors, NAD or NADP as acceptor"/>
    <property type="evidence" value="ECO:0007669"/>
    <property type="project" value="InterPro"/>
</dbReference>
<dbReference type="InterPro" id="IPR016160">
    <property type="entry name" value="Ald_DH_CS_CYS"/>
</dbReference>
<dbReference type="PROSITE" id="PS00070">
    <property type="entry name" value="ALDEHYDE_DEHYDR_CYS"/>
    <property type="match status" value="1"/>
</dbReference>
<accession>A0A2M8NZE6</accession>
<dbReference type="SUPFAM" id="SSF53720">
    <property type="entry name" value="ALDH-like"/>
    <property type="match status" value="1"/>
</dbReference>
<dbReference type="FunFam" id="3.40.605.10:FF:000007">
    <property type="entry name" value="NAD/NADP-dependent betaine aldehyde dehydrogenase"/>
    <property type="match status" value="1"/>
</dbReference>
<evidence type="ECO:0000313" key="7">
    <source>
        <dbReference type="Proteomes" id="UP000228921"/>
    </source>
</evidence>
<keyword evidence="2 4" id="KW-0560">Oxidoreductase</keyword>
<dbReference type="AlphaFoldDB" id="A0A2M8NZE6"/>
<dbReference type="InterPro" id="IPR015590">
    <property type="entry name" value="Aldehyde_DH_dom"/>
</dbReference>
<dbReference type="PROSITE" id="PS00687">
    <property type="entry name" value="ALDEHYDE_DEHYDR_GLU"/>
    <property type="match status" value="1"/>
</dbReference>
<comment type="similarity">
    <text evidence="1 4">Belongs to the aldehyde dehydrogenase family.</text>
</comment>
<organism evidence="6 7">
    <name type="scientific">Candidatus Thermofonsia Clade 1 bacterium</name>
    <dbReference type="NCBI Taxonomy" id="2364210"/>
    <lineage>
        <taxon>Bacteria</taxon>
        <taxon>Bacillati</taxon>
        <taxon>Chloroflexota</taxon>
        <taxon>Candidatus Thermofontia</taxon>
        <taxon>Candidatus Thermofonsia Clade 1</taxon>
    </lineage>
</organism>
<dbReference type="InterPro" id="IPR016162">
    <property type="entry name" value="Ald_DH_N"/>
</dbReference>
<evidence type="ECO:0000256" key="1">
    <source>
        <dbReference type="ARBA" id="ARBA00009986"/>
    </source>
</evidence>
<evidence type="ECO:0000313" key="6">
    <source>
        <dbReference type="EMBL" id="PJF30668.1"/>
    </source>
</evidence>
<dbReference type="InterPro" id="IPR016163">
    <property type="entry name" value="Ald_DH_C"/>
</dbReference>
<dbReference type="Gene3D" id="3.40.309.10">
    <property type="entry name" value="Aldehyde Dehydrogenase, Chain A, domain 2"/>
    <property type="match status" value="1"/>
</dbReference>
<dbReference type="Pfam" id="PF00171">
    <property type="entry name" value="Aldedh"/>
    <property type="match status" value="1"/>
</dbReference>
<evidence type="ECO:0000259" key="5">
    <source>
        <dbReference type="Pfam" id="PF00171"/>
    </source>
</evidence>
<evidence type="ECO:0000256" key="4">
    <source>
        <dbReference type="RuleBase" id="RU003345"/>
    </source>
</evidence>
<dbReference type="FunFam" id="3.40.309.10:FF:000012">
    <property type="entry name" value="Betaine aldehyde dehydrogenase"/>
    <property type="match status" value="1"/>
</dbReference>
<gene>
    <name evidence="6" type="ORF">CUN51_06700</name>
</gene>
<feature type="active site" evidence="3">
    <location>
        <position position="267"/>
    </location>
</feature>
<name>A0A2M8NZE6_9CHLR</name>
<dbReference type="PANTHER" id="PTHR11699">
    <property type="entry name" value="ALDEHYDE DEHYDROGENASE-RELATED"/>
    <property type="match status" value="1"/>
</dbReference>
<evidence type="ECO:0000256" key="2">
    <source>
        <dbReference type="ARBA" id="ARBA00023002"/>
    </source>
</evidence>
<dbReference type="EMBL" id="PGTK01000007">
    <property type="protein sequence ID" value="PJF30668.1"/>
    <property type="molecule type" value="Genomic_DNA"/>
</dbReference>
<feature type="domain" description="Aldehyde dehydrogenase" evidence="5">
    <location>
        <begin position="29"/>
        <end position="495"/>
    </location>
</feature>
<evidence type="ECO:0000256" key="3">
    <source>
        <dbReference type="PROSITE-ProRule" id="PRU10007"/>
    </source>
</evidence>
<reference evidence="6 7" key="1">
    <citation type="submission" date="2017-11" db="EMBL/GenBank/DDBJ databases">
        <title>Evolution of Phototrophy in the Chloroflexi Phylum Driven by Horizontal Gene Transfer.</title>
        <authorList>
            <person name="Ward L.M."/>
            <person name="Hemp J."/>
            <person name="Shih P.M."/>
            <person name="Mcglynn S.E."/>
            <person name="Fischer W."/>
        </authorList>
    </citation>
    <scope>NUCLEOTIDE SEQUENCE [LARGE SCALE GENOMIC DNA]</scope>
    <source>
        <strain evidence="6">CP2_2F</strain>
    </source>
</reference>
<dbReference type="Proteomes" id="UP000228921">
    <property type="component" value="Unassembled WGS sequence"/>
</dbReference>
<sequence length="499" mass="53688">MTFKTVVPIHPRVQAYLESPRKLLINNQWVEAASGETFETYDPSTGRVLTRCARGSLEDVDRAVKAARAAFEGAWREVTPADRARLLWRLADLIEAHADPLAQLEALNNGKSYTGAKRGDVIWSADHFRYYSGWATKIEGNTIPVSVPRHFNYTLREPLGVCGLITPWNFPLEIAAWKLAPALACGNCVILKPAEQTPLSALYLGELILEAGFPAGVVNIITGYGNEAGAALTHHPEVDKISFTGSTEVARTIIAASAGNIKRLSLELGGKSPSIIFSDSDVEAAARQSALGLFGSSGQSCVAAARIYAERSVYEGVLERVIEVAQGLSIGAGMADPQPDIGPLISERQLGRVLGYVQSGIAQGARVCVGGGRALEVPLAEGYFMRPTVFTNTKPEMAIVREEIFGPVAIVEPFDSFEEVIRAANDSPYGLAASIWTRDLSKAHRAAAALRAGTVWVNTYSMFDPASPFGGYKQSGYGREMGAAAIELYTQLKSVWIGL</sequence>
<dbReference type="InterPro" id="IPR016161">
    <property type="entry name" value="Ald_DH/histidinol_DH"/>
</dbReference>
<protein>
    <submittedName>
        <fullName evidence="6">Betaine-aldehyde dehydrogenase</fullName>
    </submittedName>
</protein>
<proteinExistence type="inferred from homology"/>
<dbReference type="InterPro" id="IPR029510">
    <property type="entry name" value="Ald_DH_CS_GLU"/>
</dbReference>